<protein>
    <submittedName>
        <fullName evidence="6">Membrane protein containing DUF125, transmembrane</fullName>
    </submittedName>
</protein>
<evidence type="ECO:0000256" key="4">
    <source>
        <dbReference type="ARBA" id="ARBA00023136"/>
    </source>
</evidence>
<feature type="transmembrane region" description="Helical" evidence="5">
    <location>
        <begin position="270"/>
        <end position="289"/>
    </location>
</feature>
<comment type="caution">
    <text evidence="6">The sequence shown here is derived from an EMBL/GenBank/DDBJ whole genome shotgun (WGS) entry which is preliminary data.</text>
</comment>
<evidence type="ECO:0000256" key="1">
    <source>
        <dbReference type="ARBA" id="ARBA00004127"/>
    </source>
</evidence>
<feature type="transmembrane region" description="Helical" evidence="5">
    <location>
        <begin position="327"/>
        <end position="349"/>
    </location>
</feature>
<keyword evidence="3 5" id="KW-1133">Transmembrane helix</keyword>
<reference evidence="6" key="1">
    <citation type="submission" date="2013-08" db="EMBL/GenBank/DDBJ databases">
        <authorList>
            <person name="Mendez C."/>
            <person name="Richter M."/>
            <person name="Ferrer M."/>
            <person name="Sanchez J."/>
        </authorList>
    </citation>
    <scope>NUCLEOTIDE SEQUENCE</scope>
</reference>
<evidence type="ECO:0000256" key="5">
    <source>
        <dbReference type="SAM" id="Phobius"/>
    </source>
</evidence>
<dbReference type="InterPro" id="IPR008217">
    <property type="entry name" value="Ccc1_fam"/>
</dbReference>
<accession>T1A2Q4</accession>
<feature type="transmembrane region" description="Helical" evidence="5">
    <location>
        <begin position="295"/>
        <end position="315"/>
    </location>
</feature>
<keyword evidence="4 5" id="KW-0472">Membrane</keyword>
<organism evidence="6">
    <name type="scientific">mine drainage metagenome</name>
    <dbReference type="NCBI Taxonomy" id="410659"/>
    <lineage>
        <taxon>unclassified sequences</taxon>
        <taxon>metagenomes</taxon>
        <taxon>ecological metagenomes</taxon>
    </lineage>
</organism>
<dbReference type="GO" id="GO:0005384">
    <property type="term" value="F:manganese ion transmembrane transporter activity"/>
    <property type="evidence" value="ECO:0007669"/>
    <property type="project" value="InterPro"/>
</dbReference>
<feature type="transmembrane region" description="Helical" evidence="5">
    <location>
        <begin position="162"/>
        <end position="184"/>
    </location>
</feature>
<dbReference type="AlphaFoldDB" id="T1A2Q4"/>
<name>T1A2Q4_9ZZZZ</name>
<sequence length="350" mass="36579">MSQGGHTESWRHEKESAWLYRRVAAAEPDAQKRQLFEQLATAADDQARRWEAAAVREGAPQSAPPIFQPSLRDRIVARLVGWLGPRAMRSVLAAMKLRGLSVYTGSTAAGHAMPTTASDVGARHRRGLGGNLRATVFGINDGLLANASLVMGVSGASGASTIVLITGAAGLLAGALSMAAGEYVSVRSQREMYEYQIALEKAEIAEYPEEEAEELALIYAARGMPLEQARDVCRKLIARPHDALDVLAREELGISVDTLGSPSGAAAASFLSFAVGATVPLLPFVFGWVGGPAVVAAAVLTAATLFGVGLAISLFTGRHAVRGGLRMVLIGTAAAAVTYALGRALGLALH</sequence>
<dbReference type="EMBL" id="AUZX01013261">
    <property type="protein sequence ID" value="EQD36100.1"/>
    <property type="molecule type" value="Genomic_DNA"/>
</dbReference>
<dbReference type="PANTHER" id="PTHR31851">
    <property type="entry name" value="FE(2+)/MN(2+) TRANSPORTER PCL1"/>
    <property type="match status" value="1"/>
</dbReference>
<dbReference type="GO" id="GO:0030026">
    <property type="term" value="P:intracellular manganese ion homeostasis"/>
    <property type="evidence" value="ECO:0007669"/>
    <property type="project" value="InterPro"/>
</dbReference>
<dbReference type="Pfam" id="PF01988">
    <property type="entry name" value="VIT1"/>
    <property type="match status" value="1"/>
</dbReference>
<gene>
    <name evidence="6" type="ORF">B1A_18004</name>
</gene>
<comment type="subcellular location">
    <subcellularLocation>
        <location evidence="1">Endomembrane system</location>
        <topology evidence="1">Multi-pass membrane protein</topology>
    </subcellularLocation>
</comment>
<proteinExistence type="predicted"/>
<evidence type="ECO:0000256" key="2">
    <source>
        <dbReference type="ARBA" id="ARBA00022692"/>
    </source>
</evidence>
<reference evidence="6" key="2">
    <citation type="journal article" date="2014" name="ISME J.">
        <title>Microbial stratification in low pH oxic and suboxic macroscopic growths along an acid mine drainage.</title>
        <authorList>
            <person name="Mendez-Garcia C."/>
            <person name="Mesa V."/>
            <person name="Sprenger R.R."/>
            <person name="Richter M."/>
            <person name="Diez M.S."/>
            <person name="Solano J."/>
            <person name="Bargiela R."/>
            <person name="Golyshina O.V."/>
            <person name="Manteca A."/>
            <person name="Ramos J.L."/>
            <person name="Gallego J.R."/>
            <person name="Llorente I."/>
            <person name="Martins Dos Santos V.A."/>
            <person name="Jensen O.N."/>
            <person name="Pelaez A.I."/>
            <person name="Sanchez J."/>
            <person name="Ferrer M."/>
        </authorList>
    </citation>
    <scope>NUCLEOTIDE SEQUENCE</scope>
</reference>
<keyword evidence="2 5" id="KW-0812">Transmembrane</keyword>
<dbReference type="GO" id="GO:0012505">
    <property type="term" value="C:endomembrane system"/>
    <property type="evidence" value="ECO:0007669"/>
    <property type="project" value="UniProtKB-SubCell"/>
</dbReference>
<evidence type="ECO:0000256" key="3">
    <source>
        <dbReference type="ARBA" id="ARBA00022989"/>
    </source>
</evidence>
<evidence type="ECO:0000313" key="6">
    <source>
        <dbReference type="EMBL" id="EQD36100.1"/>
    </source>
</evidence>